<gene>
    <name evidence="2" type="ORF">BN9_085990</name>
</gene>
<dbReference type="AlphaFoldDB" id="A0A024GL23"/>
<keyword evidence="3" id="KW-1185">Reference proteome</keyword>
<evidence type="ECO:0000313" key="3">
    <source>
        <dbReference type="Proteomes" id="UP000053237"/>
    </source>
</evidence>
<evidence type="ECO:0000256" key="1">
    <source>
        <dbReference type="SAM" id="MobiDB-lite"/>
    </source>
</evidence>
<feature type="region of interest" description="Disordered" evidence="1">
    <location>
        <begin position="1"/>
        <end position="20"/>
    </location>
</feature>
<comment type="caution">
    <text evidence="2">The sequence shown here is derived from an EMBL/GenBank/DDBJ whole genome shotgun (WGS) entry which is preliminary data.</text>
</comment>
<protein>
    <submittedName>
        <fullName evidence="2">Uncharacterized protein</fullName>
    </submittedName>
</protein>
<dbReference type="Proteomes" id="UP000053237">
    <property type="component" value="Unassembled WGS sequence"/>
</dbReference>
<name>A0A024GL23_9STRA</name>
<organism evidence="2 3">
    <name type="scientific">Albugo candida</name>
    <dbReference type="NCBI Taxonomy" id="65357"/>
    <lineage>
        <taxon>Eukaryota</taxon>
        <taxon>Sar</taxon>
        <taxon>Stramenopiles</taxon>
        <taxon>Oomycota</taxon>
        <taxon>Peronosporomycetes</taxon>
        <taxon>Albuginales</taxon>
        <taxon>Albuginaceae</taxon>
        <taxon>Albugo</taxon>
    </lineage>
</organism>
<reference evidence="2 3" key="1">
    <citation type="submission" date="2012-05" db="EMBL/GenBank/DDBJ databases">
        <title>Recombination and specialization in a pathogen metapopulation.</title>
        <authorList>
            <person name="Gardiner A."/>
            <person name="Kemen E."/>
            <person name="Schultz-Larsen T."/>
            <person name="MacLean D."/>
            <person name="Van Oosterhout C."/>
            <person name="Jones J.D.G."/>
        </authorList>
    </citation>
    <scope>NUCLEOTIDE SEQUENCE [LARGE SCALE GENOMIC DNA]</scope>
    <source>
        <strain evidence="2 3">Ac Nc2</strain>
    </source>
</reference>
<dbReference type="InParanoid" id="A0A024GL23"/>
<sequence length="119" mass="13920">MASNTKPHSEGVERADGKERVHDRWKLVQTYNGFSSGGEYQSSMTMTISNNPPLHISHHIKIKEGRRAFFSPTMSDYWILDYTYFKGYTIIIDKAGYDLKYKFIAPKEEHKREDRQKGQ</sequence>
<evidence type="ECO:0000313" key="2">
    <source>
        <dbReference type="EMBL" id="CCI47592.1"/>
    </source>
</evidence>
<proteinExistence type="predicted"/>
<dbReference type="EMBL" id="CAIX01000177">
    <property type="protein sequence ID" value="CCI47592.1"/>
    <property type="molecule type" value="Genomic_DNA"/>
</dbReference>
<accession>A0A024GL23</accession>
<feature type="compositionally biased region" description="Basic and acidic residues" evidence="1">
    <location>
        <begin position="7"/>
        <end position="20"/>
    </location>
</feature>